<evidence type="ECO:0000313" key="9">
    <source>
        <dbReference type="EMBL" id="UZF14327.1"/>
    </source>
</evidence>
<gene>
    <name evidence="9" type="ORF">LH706_15110</name>
    <name evidence="2" type="ORF">PSS4_v1_1600020</name>
    <name evidence="8" type="ORF">RD1301_v1_3490006</name>
    <name evidence="1" type="ORF">RSP824_14195</name>
    <name evidence="3" type="ORF">RUN1744_v1_570076</name>
    <name evidence="7" type="ORF">RUN215_v1_410012</name>
    <name evidence="4" type="ORF">TD1301_v1_40052</name>
    <name evidence="5" type="ORF">TF3108_v1_190076</name>
    <name evidence="6" type="ORF">TO10_v1_490032</name>
</gene>
<proteinExistence type="predicted"/>
<dbReference type="EMBL" id="LN899825">
    <property type="protein sequence ID" value="CUV32433.1"/>
    <property type="molecule type" value="Genomic_DNA"/>
</dbReference>
<dbReference type="EMBL" id="LN899820">
    <property type="protein sequence ID" value="CUV54876.1"/>
    <property type="molecule type" value="Genomic_DNA"/>
</dbReference>
<evidence type="ECO:0000313" key="5">
    <source>
        <dbReference type="EMBL" id="CUV38913.1"/>
    </source>
</evidence>
<dbReference type="EMBL" id="LN899821">
    <property type="protein sequence ID" value="CUV20629.1"/>
    <property type="molecule type" value="Genomic_DNA"/>
</dbReference>
<accession>A0A0K1ZNH2</accession>
<dbReference type="EMBL" id="LN899823">
    <property type="protein sequence ID" value="CUV24126.1"/>
    <property type="molecule type" value="Genomic_DNA"/>
</dbReference>
<dbReference type="EMBL" id="LN899822">
    <property type="protein sequence ID" value="CUV63469.1"/>
    <property type="molecule type" value="Genomic_DNA"/>
</dbReference>
<dbReference type="Proteomes" id="UP000262427">
    <property type="component" value="Chromosome CM"/>
</dbReference>
<dbReference type="EMBL" id="LN899826">
    <property type="protein sequence ID" value="CUV38913.1"/>
    <property type="molecule type" value="Genomic_DNA"/>
</dbReference>
<dbReference type="EMBL" id="CP085043">
    <property type="protein sequence ID" value="UZF14327.1"/>
    <property type="molecule type" value="Genomic_DNA"/>
</dbReference>
<evidence type="ECO:0000313" key="4">
    <source>
        <dbReference type="EMBL" id="CUV32433.1"/>
    </source>
</evidence>
<name>A0A0K1ZNH2_RALSL</name>
<evidence type="ECO:0000313" key="8">
    <source>
        <dbReference type="EMBL" id="CUV63469.1"/>
    </source>
</evidence>
<dbReference type="InterPro" id="IPR046507">
    <property type="entry name" value="DUF6685"/>
</dbReference>
<dbReference type="PATRIC" id="fig|305.107.peg.2953"/>
<dbReference type="EMBL" id="LN899827">
    <property type="protein sequence ID" value="CUV46009.1"/>
    <property type="molecule type" value="Genomic_DNA"/>
</dbReference>
<evidence type="ECO:0000313" key="2">
    <source>
        <dbReference type="EMBL" id="CUV20629.1"/>
    </source>
</evidence>
<evidence type="ECO:0000313" key="7">
    <source>
        <dbReference type="EMBL" id="CUV54876.1"/>
    </source>
</evidence>
<reference evidence="5" key="1">
    <citation type="submission" date="2015-10" db="EMBL/GenBank/DDBJ databases">
        <authorList>
            <person name="Gilbert D.G."/>
        </authorList>
    </citation>
    <scope>NUCLEOTIDE SEQUENCE</scope>
    <source>
        <strain evidence="5">Phyl III-seqv23</strain>
    </source>
</reference>
<organism evidence="5">
    <name type="scientific">Ralstonia solanacearum</name>
    <name type="common">Pseudomonas solanacearum</name>
    <dbReference type="NCBI Taxonomy" id="305"/>
    <lineage>
        <taxon>Bacteria</taxon>
        <taxon>Pseudomonadati</taxon>
        <taxon>Pseudomonadota</taxon>
        <taxon>Betaproteobacteria</taxon>
        <taxon>Burkholderiales</taxon>
        <taxon>Burkholderiaceae</taxon>
        <taxon>Ralstonia</taxon>
        <taxon>Ralstonia solanacearum species complex</taxon>
    </lineage>
</organism>
<protein>
    <submittedName>
        <fullName evidence="5">Uncharacterized protein</fullName>
    </submittedName>
</protein>
<dbReference type="Pfam" id="PF20390">
    <property type="entry name" value="DUF6685"/>
    <property type="match status" value="1"/>
</dbReference>
<reference evidence="9" key="4">
    <citation type="submission" date="2021-10" db="EMBL/GenBank/DDBJ databases">
        <title>Complete genome sequences of five Ralstonia solancearum strains isolated from sunflower.</title>
        <authorList>
            <person name="She X."/>
            <person name="He Z."/>
        </authorList>
    </citation>
    <scope>NUCLEOTIDE SEQUENCE</scope>
    <source>
        <strain evidence="9">RS638</strain>
    </source>
</reference>
<sequence>MSVFTILHAVSDWMVQSRAFNVVQSVTHHRTERDALSHWKLDIWHKSVPFLFEDSLVEPAHQLYPKHLQHADWVDELHHHLGNLVGTRQESRKVDIREVTGLANSPCSVHSFPSMLVFGHQHCRRIPHSTEADFANNARHVFRYANQANVFRAYDFAGGELFYMNEWGAHHFAAMVLQAHTQGREFLVDAEIRHVRSAPGVRRLLDGFHVIGARRQGQQRYGTRLSDALASHQVPHRWMHGRRETEGFELCFLPKSDRFANRVGEQLVRDGWFDYGAWLASLHDPAEVGMPARQAVATPKSRSGWKRVSVPGLGVPTGFAPGFAHTRA</sequence>
<evidence type="ECO:0000313" key="6">
    <source>
        <dbReference type="EMBL" id="CUV46009.1"/>
    </source>
</evidence>
<evidence type="ECO:0000313" key="3">
    <source>
        <dbReference type="EMBL" id="CUV24126.1"/>
    </source>
</evidence>
<reference evidence="10" key="3">
    <citation type="submission" date="2018-01" db="EMBL/GenBank/DDBJ databases">
        <title>Raltonia solanacearum P824 infects blueberry.</title>
        <authorList>
            <person name="Bocsanczy A.M."/>
            <person name="Norman D.J."/>
        </authorList>
    </citation>
    <scope>NUCLEOTIDE SEQUENCE [LARGE SCALE GENOMIC DNA]</scope>
    <source>
        <strain evidence="10">P824</strain>
    </source>
</reference>
<dbReference type="AlphaFoldDB" id="A0A0K1ZNH2"/>
<reference evidence="1" key="2">
    <citation type="submission" date="2018-01" db="EMBL/GenBank/DDBJ databases">
        <title>Ralstonia pseudosolanacearum P824 infects blueberry.</title>
        <authorList>
            <person name="Bocsanczy A.M."/>
            <person name="Norman D.J."/>
        </authorList>
    </citation>
    <scope>NUCLEOTIDE SEQUENCE</scope>
    <source>
        <strain evidence="1">P824</strain>
    </source>
</reference>
<evidence type="ECO:0000313" key="10">
    <source>
        <dbReference type="Proteomes" id="UP000262427"/>
    </source>
</evidence>
<evidence type="ECO:0000313" key="1">
    <source>
        <dbReference type="EMBL" id="AYA47519.1"/>
    </source>
</evidence>
<dbReference type="EMBL" id="CP025741">
    <property type="protein sequence ID" value="AYA47519.1"/>
    <property type="molecule type" value="Genomic_DNA"/>
</dbReference>